<dbReference type="EMBL" id="OZ035826">
    <property type="protein sequence ID" value="CAL1603162.1"/>
    <property type="molecule type" value="Genomic_DNA"/>
</dbReference>
<feature type="compositionally biased region" description="Low complexity" evidence="2">
    <location>
        <begin position="94"/>
        <end position="105"/>
    </location>
</feature>
<name>A0AAV2LTT3_KNICA</name>
<keyword evidence="4" id="KW-1185">Reference proteome</keyword>
<feature type="compositionally biased region" description="Basic and acidic residues" evidence="2">
    <location>
        <begin position="388"/>
        <end position="397"/>
    </location>
</feature>
<evidence type="ECO:0000256" key="2">
    <source>
        <dbReference type="SAM" id="MobiDB-lite"/>
    </source>
</evidence>
<gene>
    <name evidence="3" type="ORF">KC01_LOCUS30878</name>
</gene>
<evidence type="ECO:0000313" key="3">
    <source>
        <dbReference type="EMBL" id="CAL1603162.1"/>
    </source>
</evidence>
<protein>
    <submittedName>
        <fullName evidence="3">Uncharacterized protein</fullName>
    </submittedName>
</protein>
<feature type="compositionally biased region" description="Basic and acidic residues" evidence="2">
    <location>
        <begin position="478"/>
        <end position="496"/>
    </location>
</feature>
<dbReference type="Proteomes" id="UP001497482">
    <property type="component" value="Chromosome 4"/>
</dbReference>
<feature type="compositionally biased region" description="Basic and acidic residues" evidence="2">
    <location>
        <begin position="150"/>
        <end position="183"/>
    </location>
</feature>
<feature type="region of interest" description="Disordered" evidence="2">
    <location>
        <begin position="149"/>
        <end position="183"/>
    </location>
</feature>
<reference evidence="3 4" key="1">
    <citation type="submission" date="2024-04" db="EMBL/GenBank/DDBJ databases">
        <authorList>
            <person name="Waldvogel A.-M."/>
            <person name="Schoenle A."/>
        </authorList>
    </citation>
    <scope>NUCLEOTIDE SEQUENCE [LARGE SCALE GENOMIC DNA]</scope>
</reference>
<feature type="compositionally biased region" description="Polar residues" evidence="2">
    <location>
        <begin position="463"/>
        <end position="473"/>
    </location>
</feature>
<feature type="coiled-coil region" evidence="1">
    <location>
        <begin position="348"/>
        <end position="382"/>
    </location>
</feature>
<feature type="region of interest" description="Disordered" evidence="2">
    <location>
        <begin position="463"/>
        <end position="507"/>
    </location>
</feature>
<feature type="region of interest" description="Disordered" evidence="2">
    <location>
        <begin position="92"/>
        <end position="122"/>
    </location>
</feature>
<sequence>MYLASSPQYEETNDEADLDFLSVSLNQSSEDSEKWMNLKSGGNEGYEDSSELGLDYQSPSRLSPMPPSQNPLVLLVDEIQSDLSAESMFESNLPSHAYKSAPKAKSPVKSKASKKFRDDLEKWERDEEKCLEAESKDRLLSLSQSLLEKSQAEEKRMKEESAKQLKELQETLKTDRKRQEDEIRQENEAILERLKSELKDEQAKTVQKLKARNRKRLEQLQAELEVELTEEKEKLQKMKAKRQDSLMQESREHDFHRDTTKSFRFVRQEVEQEQKRTLERMSEDHEKEIRIIREKHSEDKILLKEQLLSRFNQEKEQREECLALSLQKLDFEHEAEVLKRKRENSDKMLELKTLSSELEVRRDQLESQEAALKTRAERLTKRMSYLEGEDKAEERNMKSPPSQVCKEEAKRDQEEKRQLYVSGCQCDVSLDLLKKSNDELRTCHQERENLVTKLDQLQRQHNTLSTRMNEFETSSSRSDVKSSKMFNEEPSYKGDWRSGSPPGSSNVDVEHRARRFLKLEADRLEDLRRRESESPSSRFLSSWGKYRTEYAHNSMVDLNNRGYRY</sequence>
<organism evidence="3 4">
    <name type="scientific">Knipowitschia caucasica</name>
    <name type="common">Caucasian dwarf goby</name>
    <name type="synonym">Pomatoschistus caucasicus</name>
    <dbReference type="NCBI Taxonomy" id="637954"/>
    <lineage>
        <taxon>Eukaryota</taxon>
        <taxon>Metazoa</taxon>
        <taxon>Chordata</taxon>
        <taxon>Craniata</taxon>
        <taxon>Vertebrata</taxon>
        <taxon>Euteleostomi</taxon>
        <taxon>Actinopterygii</taxon>
        <taxon>Neopterygii</taxon>
        <taxon>Teleostei</taxon>
        <taxon>Neoteleostei</taxon>
        <taxon>Acanthomorphata</taxon>
        <taxon>Gobiaria</taxon>
        <taxon>Gobiiformes</taxon>
        <taxon>Gobioidei</taxon>
        <taxon>Gobiidae</taxon>
        <taxon>Gobiinae</taxon>
        <taxon>Knipowitschia</taxon>
    </lineage>
</organism>
<dbReference type="AlphaFoldDB" id="A0AAV2LTT3"/>
<evidence type="ECO:0000313" key="4">
    <source>
        <dbReference type="Proteomes" id="UP001497482"/>
    </source>
</evidence>
<proteinExistence type="predicted"/>
<keyword evidence="1" id="KW-0175">Coiled coil</keyword>
<feature type="region of interest" description="Disordered" evidence="2">
    <location>
        <begin position="236"/>
        <end position="258"/>
    </location>
</feature>
<feature type="region of interest" description="Disordered" evidence="2">
    <location>
        <begin position="385"/>
        <end position="410"/>
    </location>
</feature>
<accession>A0AAV2LTT3</accession>
<feature type="region of interest" description="Disordered" evidence="2">
    <location>
        <begin position="28"/>
        <end position="69"/>
    </location>
</feature>
<evidence type="ECO:0000256" key="1">
    <source>
        <dbReference type="SAM" id="Coils"/>
    </source>
</evidence>